<reference evidence="1 2" key="1">
    <citation type="journal article" date="2022" name="Plant J.">
        <title>Chromosome-level genome of Camellia lanceoleosa provides a valuable resource for understanding genome evolution and self-incompatibility.</title>
        <authorList>
            <person name="Gong W."/>
            <person name="Xiao S."/>
            <person name="Wang L."/>
            <person name="Liao Z."/>
            <person name="Chang Y."/>
            <person name="Mo W."/>
            <person name="Hu G."/>
            <person name="Li W."/>
            <person name="Zhao G."/>
            <person name="Zhu H."/>
            <person name="Hu X."/>
            <person name="Ji K."/>
            <person name="Xiang X."/>
            <person name="Song Q."/>
            <person name="Yuan D."/>
            <person name="Jin S."/>
            <person name="Zhang L."/>
        </authorList>
    </citation>
    <scope>NUCLEOTIDE SEQUENCE [LARGE SCALE GENOMIC DNA]</scope>
    <source>
        <strain evidence="1">SQ_2022a</strain>
    </source>
</reference>
<evidence type="ECO:0000313" key="2">
    <source>
        <dbReference type="Proteomes" id="UP001060215"/>
    </source>
</evidence>
<sequence length="217" mass="23639">MSEATSTAGAPSTNVFRPPTAMIPGPTSFSASSVSQAFHFSSRNPRIEETRGFMPLYHTPFTCLLDSNSNKDREEATGETVIVNRRIVMMILIVETMTIAIAMMMMTVGILNAIDTMVVKTMMVDFPNLLFSSSMSPCRMQHLRLSPKLPHGLFQLMRSLSRSVVRGVELAEENKMPPSIGAVRGAKAEDEWPGVEAALGGAGRRVGGRRGSEEKCS</sequence>
<accession>A0ACC0GAP7</accession>
<keyword evidence="2" id="KW-1185">Reference proteome</keyword>
<gene>
    <name evidence="1" type="ORF">LOK49_LG10G00430</name>
</gene>
<name>A0ACC0GAP7_9ERIC</name>
<proteinExistence type="predicted"/>
<evidence type="ECO:0000313" key="1">
    <source>
        <dbReference type="EMBL" id="KAI7997462.1"/>
    </source>
</evidence>
<organism evidence="1 2">
    <name type="scientific">Camellia lanceoleosa</name>
    <dbReference type="NCBI Taxonomy" id="1840588"/>
    <lineage>
        <taxon>Eukaryota</taxon>
        <taxon>Viridiplantae</taxon>
        <taxon>Streptophyta</taxon>
        <taxon>Embryophyta</taxon>
        <taxon>Tracheophyta</taxon>
        <taxon>Spermatophyta</taxon>
        <taxon>Magnoliopsida</taxon>
        <taxon>eudicotyledons</taxon>
        <taxon>Gunneridae</taxon>
        <taxon>Pentapetalae</taxon>
        <taxon>asterids</taxon>
        <taxon>Ericales</taxon>
        <taxon>Theaceae</taxon>
        <taxon>Camellia</taxon>
    </lineage>
</organism>
<comment type="caution">
    <text evidence="1">The sequence shown here is derived from an EMBL/GenBank/DDBJ whole genome shotgun (WGS) entry which is preliminary data.</text>
</comment>
<dbReference type="Proteomes" id="UP001060215">
    <property type="component" value="Chromosome 10"/>
</dbReference>
<protein>
    <submittedName>
        <fullName evidence="1">Uncharacterized protein</fullName>
    </submittedName>
</protein>
<dbReference type="EMBL" id="CM045767">
    <property type="protein sequence ID" value="KAI7997462.1"/>
    <property type="molecule type" value="Genomic_DNA"/>
</dbReference>